<proteinExistence type="predicted"/>
<gene>
    <name evidence="2" type="ORF">Plil01_000328400</name>
</gene>
<evidence type="ECO:0000313" key="2">
    <source>
        <dbReference type="EMBL" id="GMF12713.1"/>
    </source>
</evidence>
<feature type="region of interest" description="Disordered" evidence="1">
    <location>
        <begin position="1"/>
        <end position="55"/>
    </location>
</feature>
<sequence>MEQQETQGNDVQDAAQTTQLRVNGNGIAAGDKADDVERAQAEAAEDDGEESEEEEEALVVLELCDFKNHPLLDDYSSATLEVCGLVDSSGDAGG</sequence>
<organism evidence="2 3">
    <name type="scientific">Phytophthora lilii</name>
    <dbReference type="NCBI Taxonomy" id="2077276"/>
    <lineage>
        <taxon>Eukaryota</taxon>
        <taxon>Sar</taxon>
        <taxon>Stramenopiles</taxon>
        <taxon>Oomycota</taxon>
        <taxon>Peronosporomycetes</taxon>
        <taxon>Peronosporales</taxon>
        <taxon>Peronosporaceae</taxon>
        <taxon>Phytophthora</taxon>
    </lineage>
</organism>
<comment type="caution">
    <text evidence="2">The sequence shown here is derived from an EMBL/GenBank/DDBJ whole genome shotgun (WGS) entry which is preliminary data.</text>
</comment>
<feature type="compositionally biased region" description="Acidic residues" evidence="1">
    <location>
        <begin position="43"/>
        <end position="55"/>
    </location>
</feature>
<dbReference type="OrthoDB" id="1877767at2759"/>
<feature type="compositionally biased region" description="Basic and acidic residues" evidence="1">
    <location>
        <begin position="31"/>
        <end position="40"/>
    </location>
</feature>
<accession>A0A9W6TGC3</accession>
<evidence type="ECO:0000256" key="1">
    <source>
        <dbReference type="SAM" id="MobiDB-lite"/>
    </source>
</evidence>
<name>A0A9W6TGC3_9STRA</name>
<dbReference type="AlphaFoldDB" id="A0A9W6TGC3"/>
<dbReference type="Proteomes" id="UP001165083">
    <property type="component" value="Unassembled WGS sequence"/>
</dbReference>
<reference evidence="2" key="1">
    <citation type="submission" date="2023-04" db="EMBL/GenBank/DDBJ databases">
        <title>Phytophthora lilii NBRC 32176.</title>
        <authorList>
            <person name="Ichikawa N."/>
            <person name="Sato H."/>
            <person name="Tonouchi N."/>
        </authorList>
    </citation>
    <scope>NUCLEOTIDE SEQUENCE</scope>
    <source>
        <strain evidence="2">NBRC 32176</strain>
    </source>
</reference>
<feature type="compositionally biased region" description="Polar residues" evidence="1">
    <location>
        <begin position="1"/>
        <end position="22"/>
    </location>
</feature>
<dbReference type="EMBL" id="BSXW01000129">
    <property type="protein sequence ID" value="GMF12713.1"/>
    <property type="molecule type" value="Genomic_DNA"/>
</dbReference>
<keyword evidence="3" id="KW-1185">Reference proteome</keyword>
<protein>
    <submittedName>
        <fullName evidence="2">Unnamed protein product</fullName>
    </submittedName>
</protein>
<evidence type="ECO:0000313" key="3">
    <source>
        <dbReference type="Proteomes" id="UP001165083"/>
    </source>
</evidence>